<dbReference type="KEGG" id="lpil:LIP_0398"/>
<dbReference type="InterPro" id="IPR029066">
    <property type="entry name" value="PLP-binding_barrel"/>
</dbReference>
<accession>A0A0K2SGN9</accession>
<evidence type="ECO:0000259" key="1">
    <source>
        <dbReference type="Pfam" id="PF01168"/>
    </source>
</evidence>
<evidence type="ECO:0000313" key="3">
    <source>
        <dbReference type="EMBL" id="BAS26255.1"/>
    </source>
</evidence>
<reference evidence="4" key="2">
    <citation type="journal article" date="2016" name="Int. J. Syst. Evol. Microbiol.">
        <title>Complete genome sequence and cell structure of Limnochorda pilosa, a Gram-negative spore-former within the phylum Firmicutes.</title>
        <authorList>
            <person name="Watanabe M."/>
            <person name="Kojima H."/>
            <person name="Fukui M."/>
        </authorList>
    </citation>
    <scope>NUCLEOTIDE SEQUENCE [LARGE SCALE GENOMIC DNA]</scope>
    <source>
        <strain evidence="4">HC45</strain>
    </source>
</reference>
<sequence>MFLNAIQQRNPGLVRAAVDLHQAGKLPPNTWVFDLDTIAHNADILAAAARKHGLTTYVMTKQNARNPMVSLVAIKRGLYKTVAVDIQGAKIMHRYGVPIGHIGHLNQIPRCDVEFALRAEPDVITIYSVDAAEVISAKAKALGRHQDLLLRVVGPKDLFFEGQEGGILEQDLDDAVRRIRALPNVSIAGVTSFPCMRYNPTADIPVEPTPNFHTIVRAAQRMREMGIDVKQINAPGNTSSQTFPILAEHGATHVEPGHGLLGTTPNHAFKDSLPELPAYVYLTEVSHFVNQQAYTFGGGFWSDIYDPSFVSSAFVGRTGDEALQNVVRSVPKKQIIDYHGALEDISRCRIGDSVVFGFRTQMQMTRSHVAVVAGISTGSPEVVGLFNHAGTMVTFDWDVIPTPEARERIQQVVGRY</sequence>
<dbReference type="EMBL" id="AP014924">
    <property type="protein sequence ID" value="BAS26255.1"/>
    <property type="molecule type" value="Genomic_DNA"/>
</dbReference>
<dbReference type="OrthoDB" id="3189402at2"/>
<dbReference type="Pfam" id="PF21279">
    <property type="entry name" value="YhfX-like_C"/>
    <property type="match status" value="1"/>
</dbReference>
<dbReference type="Proteomes" id="UP000065807">
    <property type="component" value="Chromosome"/>
</dbReference>
<dbReference type="AlphaFoldDB" id="A0A0K2SGN9"/>
<dbReference type="Pfam" id="PF01168">
    <property type="entry name" value="Ala_racemase_N"/>
    <property type="match status" value="1"/>
</dbReference>
<protein>
    <submittedName>
        <fullName evidence="3">Amino acid racemase</fullName>
    </submittedName>
</protein>
<dbReference type="RefSeq" id="WP_068133608.1">
    <property type="nucleotide sequence ID" value="NZ_AP014924.1"/>
</dbReference>
<dbReference type="InterPro" id="IPR001608">
    <property type="entry name" value="Ala_racemase_N"/>
</dbReference>
<feature type="domain" description="Alanine racemase N-terminal" evidence="1">
    <location>
        <begin position="34"/>
        <end position="265"/>
    </location>
</feature>
<dbReference type="Gene3D" id="2.40.37.30">
    <property type="match status" value="2"/>
</dbReference>
<evidence type="ECO:0000313" key="4">
    <source>
        <dbReference type="Proteomes" id="UP000065807"/>
    </source>
</evidence>
<dbReference type="InterPro" id="IPR048449">
    <property type="entry name" value="YhfX-like_C"/>
</dbReference>
<dbReference type="SUPFAM" id="SSF51419">
    <property type="entry name" value="PLP-binding barrel"/>
    <property type="match status" value="1"/>
</dbReference>
<gene>
    <name evidence="3" type="ORF">LIP_0398</name>
</gene>
<feature type="domain" description="YhfX-like C-terminal" evidence="2">
    <location>
        <begin position="280"/>
        <end position="382"/>
    </location>
</feature>
<keyword evidence="4" id="KW-1185">Reference proteome</keyword>
<proteinExistence type="predicted"/>
<evidence type="ECO:0000259" key="2">
    <source>
        <dbReference type="Pfam" id="PF21279"/>
    </source>
</evidence>
<dbReference type="STRING" id="1555112.LIP_0398"/>
<organism evidence="3 4">
    <name type="scientific">Limnochorda pilosa</name>
    <dbReference type="NCBI Taxonomy" id="1555112"/>
    <lineage>
        <taxon>Bacteria</taxon>
        <taxon>Bacillati</taxon>
        <taxon>Bacillota</taxon>
        <taxon>Limnochordia</taxon>
        <taxon>Limnochordales</taxon>
        <taxon>Limnochordaceae</taxon>
        <taxon>Limnochorda</taxon>
    </lineage>
</organism>
<reference evidence="4" key="1">
    <citation type="submission" date="2015-07" db="EMBL/GenBank/DDBJ databases">
        <title>Complete genome sequence and phylogenetic analysis of Limnochorda pilosa.</title>
        <authorList>
            <person name="Watanabe M."/>
            <person name="Kojima H."/>
            <person name="Fukui M."/>
        </authorList>
    </citation>
    <scope>NUCLEOTIDE SEQUENCE [LARGE SCALE GENOMIC DNA]</scope>
    <source>
        <strain evidence="4">HC45</strain>
    </source>
</reference>
<name>A0A0K2SGN9_LIMPI</name>